<evidence type="ECO:0000313" key="1">
    <source>
        <dbReference type="EMBL" id="MBY5957472.1"/>
    </source>
</evidence>
<dbReference type="AlphaFoldDB" id="A0A953HKR8"/>
<dbReference type="RefSeq" id="WP_222578994.1">
    <property type="nucleotide sequence ID" value="NZ_JAHVHU010000005.1"/>
</dbReference>
<comment type="caution">
    <text evidence="1">The sequence shown here is derived from an EMBL/GenBank/DDBJ whole genome shotgun (WGS) entry which is preliminary data.</text>
</comment>
<reference evidence="1" key="1">
    <citation type="submission" date="2021-06" db="EMBL/GenBank/DDBJ databases">
        <title>44 bacteria genomes isolated from Dapeng, Shenzhen.</title>
        <authorList>
            <person name="Zheng W."/>
            <person name="Yu S."/>
            <person name="Huang Y."/>
        </authorList>
    </citation>
    <scope>NUCLEOTIDE SEQUENCE</scope>
    <source>
        <strain evidence="1">DP5N28-2</strain>
    </source>
</reference>
<gene>
    <name evidence="1" type="ORF">KUV50_04945</name>
</gene>
<evidence type="ECO:0000313" key="2">
    <source>
        <dbReference type="Proteomes" id="UP000753961"/>
    </source>
</evidence>
<name>A0A953HKR8_9BACT</name>
<dbReference type="Proteomes" id="UP000753961">
    <property type="component" value="Unassembled WGS sequence"/>
</dbReference>
<sequence length="318" mass="35917">MKQFLIRYNLSVFLLFAGILLLGILGMERIPSTELSKLRLNQLSKIRLDTSQELTPMMMLGKVAVRDFFIPTDSGYVYMGGIFDAPWKVGKTYTANELEGVQSWYIGQSDFYSRKIASGSVYVNIDQGNDQAVKGFLKTMDAYKIENLDSLFIDFRFLGPVDFGAILRLFNQLAPRDRFELGVSIDGHQETEVNSSGRPFFTANHVVFMVNPLVPIAVKKLVLNLATEPGYQVVGISDVVPDTVCLFTDFRVDSKVYRVCTEKWTDDAKSSSISIAPGPQKDSLQIYFQKKVDETWYKNQDSVAMNELVPEMLHKLLP</sequence>
<keyword evidence="2" id="KW-1185">Reference proteome</keyword>
<protein>
    <submittedName>
        <fullName evidence="1">Uncharacterized protein</fullName>
    </submittedName>
</protein>
<dbReference type="EMBL" id="JAHVHU010000005">
    <property type="protein sequence ID" value="MBY5957472.1"/>
    <property type="molecule type" value="Genomic_DNA"/>
</dbReference>
<organism evidence="1 2">
    <name type="scientific">Membranihabitans marinus</name>
    <dbReference type="NCBI Taxonomy" id="1227546"/>
    <lineage>
        <taxon>Bacteria</taxon>
        <taxon>Pseudomonadati</taxon>
        <taxon>Bacteroidota</taxon>
        <taxon>Saprospiria</taxon>
        <taxon>Saprospirales</taxon>
        <taxon>Saprospiraceae</taxon>
        <taxon>Membranihabitans</taxon>
    </lineage>
</organism>
<proteinExistence type="predicted"/>
<accession>A0A953HKR8</accession>